<name>A0A3M6V2L5_POCDA</name>
<keyword evidence="2" id="KW-1185">Reference proteome</keyword>
<evidence type="ECO:0000313" key="2">
    <source>
        <dbReference type="Proteomes" id="UP000275408"/>
    </source>
</evidence>
<evidence type="ECO:0000313" key="1">
    <source>
        <dbReference type="EMBL" id="RMX60044.1"/>
    </source>
</evidence>
<accession>A0A3M6V2L5</accession>
<dbReference type="AlphaFoldDB" id="A0A3M6V2L5"/>
<dbReference type="Proteomes" id="UP000275408">
    <property type="component" value="Unassembled WGS sequence"/>
</dbReference>
<reference evidence="1 2" key="1">
    <citation type="journal article" date="2018" name="Sci. Rep.">
        <title>Comparative analysis of the Pocillopora damicornis genome highlights role of immune system in coral evolution.</title>
        <authorList>
            <person name="Cunning R."/>
            <person name="Bay R.A."/>
            <person name="Gillette P."/>
            <person name="Baker A.C."/>
            <person name="Traylor-Knowles N."/>
        </authorList>
    </citation>
    <scope>NUCLEOTIDE SEQUENCE [LARGE SCALE GENOMIC DNA]</scope>
    <source>
        <strain evidence="1">RSMAS</strain>
        <tissue evidence="1">Whole animal</tissue>
    </source>
</reference>
<organism evidence="1 2">
    <name type="scientific">Pocillopora damicornis</name>
    <name type="common">Cauliflower coral</name>
    <name type="synonym">Millepora damicornis</name>
    <dbReference type="NCBI Taxonomy" id="46731"/>
    <lineage>
        <taxon>Eukaryota</taxon>
        <taxon>Metazoa</taxon>
        <taxon>Cnidaria</taxon>
        <taxon>Anthozoa</taxon>
        <taxon>Hexacorallia</taxon>
        <taxon>Scleractinia</taxon>
        <taxon>Astrocoeniina</taxon>
        <taxon>Pocilloporidae</taxon>
        <taxon>Pocillopora</taxon>
    </lineage>
</organism>
<sequence>MSPEKKSSRPKKQIPKRYEFQTRSLFPTTPGRFLKRCSFLKTKGKRSFPTTKCSVFRLS</sequence>
<protein>
    <submittedName>
        <fullName evidence="1">Uncharacterized protein</fullName>
    </submittedName>
</protein>
<dbReference type="EMBL" id="RCHS01000245">
    <property type="protein sequence ID" value="RMX60044.1"/>
    <property type="molecule type" value="Genomic_DNA"/>
</dbReference>
<comment type="caution">
    <text evidence="1">The sequence shown here is derived from an EMBL/GenBank/DDBJ whole genome shotgun (WGS) entry which is preliminary data.</text>
</comment>
<gene>
    <name evidence="1" type="ORF">pdam_00004484</name>
</gene>
<proteinExistence type="predicted"/>